<keyword evidence="1 3" id="KW-0808">Transferase</keyword>
<dbReference type="GO" id="GO:0016757">
    <property type="term" value="F:glycosyltransferase activity"/>
    <property type="evidence" value="ECO:0007669"/>
    <property type="project" value="InterPro"/>
</dbReference>
<name>A0A1M7YR10_9VIBR</name>
<dbReference type="Proteomes" id="UP000184600">
    <property type="component" value="Unassembled WGS sequence"/>
</dbReference>
<organism evidence="3 4">
    <name type="scientific">Vibrio quintilis</name>
    <dbReference type="NCBI Taxonomy" id="1117707"/>
    <lineage>
        <taxon>Bacteria</taxon>
        <taxon>Pseudomonadati</taxon>
        <taxon>Pseudomonadota</taxon>
        <taxon>Gammaproteobacteria</taxon>
        <taxon>Vibrionales</taxon>
        <taxon>Vibrionaceae</taxon>
        <taxon>Vibrio</taxon>
    </lineage>
</organism>
<dbReference type="Pfam" id="PF00534">
    <property type="entry name" value="Glycos_transf_1"/>
    <property type="match status" value="1"/>
</dbReference>
<dbReference type="SUPFAM" id="SSF53756">
    <property type="entry name" value="UDP-Glycosyltransferase/glycogen phosphorylase"/>
    <property type="match status" value="1"/>
</dbReference>
<dbReference type="PANTHER" id="PTHR46401">
    <property type="entry name" value="GLYCOSYLTRANSFERASE WBBK-RELATED"/>
    <property type="match status" value="1"/>
</dbReference>
<dbReference type="PANTHER" id="PTHR46401:SF2">
    <property type="entry name" value="GLYCOSYLTRANSFERASE WBBK-RELATED"/>
    <property type="match status" value="1"/>
</dbReference>
<protein>
    <submittedName>
        <fullName evidence="3">Glycosyltransferase Gtf1</fullName>
    </submittedName>
</protein>
<dbReference type="InterPro" id="IPR001296">
    <property type="entry name" value="Glyco_trans_1"/>
</dbReference>
<dbReference type="EMBL" id="FRFG01000011">
    <property type="protein sequence ID" value="SHO55069.1"/>
    <property type="molecule type" value="Genomic_DNA"/>
</dbReference>
<dbReference type="CDD" id="cd03801">
    <property type="entry name" value="GT4_PimA-like"/>
    <property type="match status" value="1"/>
</dbReference>
<dbReference type="Gene3D" id="3.40.50.2000">
    <property type="entry name" value="Glycogen Phosphorylase B"/>
    <property type="match status" value="1"/>
</dbReference>
<sequence length="416" mass="46793">MTQQHTPQQDRLRQYDSGQRDSRKHCLVFDPIAFKGGSKIATREILTLCDPEKTRFTIATRDPDSWRKSPRATHHIDIVLLPSVGQFSQATQGIAFWIKHFIYLMMLLRLRFTTGPFDTVIGASGPGVDMALYLLSYLLKYRIIQLIHGPVGYSRATGGCLVRADQVFFLASAKTSMANAICAYYRSGRPAEKAEAMARNILSAPHFQTFTNGLSGKQWPGPCQYNQPTLFWCASLLKWKGLDLLLQALKHFEGALPRFTANICFIRPKDSSLEVSQAPQSMDRVYWFHDPDNLDLIRRQSNIFVSTSKKEPFGLSVLEAMAAEMCVIIPRDNAYWDTVLTHNVNCLKYKPDDPLSLAEVILQAAYHPHLIQRLGQSAARMAQDYQAEQCYQPIADCIQDSPSPVSNGSMPAGEKL</sequence>
<dbReference type="STRING" id="1117707.VQ7734_00788"/>
<dbReference type="RefSeq" id="WP_083601518.1">
    <property type="nucleotide sequence ID" value="NZ_AP024897.1"/>
</dbReference>
<proteinExistence type="predicted"/>
<feature type="domain" description="Glycosyl transferase family 1" evidence="2">
    <location>
        <begin position="227"/>
        <end position="379"/>
    </location>
</feature>
<evidence type="ECO:0000313" key="3">
    <source>
        <dbReference type="EMBL" id="SHO55069.1"/>
    </source>
</evidence>
<dbReference type="AlphaFoldDB" id="A0A1M7YR10"/>
<evidence type="ECO:0000256" key="1">
    <source>
        <dbReference type="ARBA" id="ARBA00022679"/>
    </source>
</evidence>
<dbReference type="OrthoDB" id="9802525at2"/>
<keyword evidence="4" id="KW-1185">Reference proteome</keyword>
<reference evidence="4" key="1">
    <citation type="submission" date="2016-12" db="EMBL/GenBank/DDBJ databases">
        <authorList>
            <person name="Rodrigo-Torres L."/>
            <person name="Arahal R.D."/>
            <person name="Lucena T."/>
        </authorList>
    </citation>
    <scope>NUCLEOTIDE SEQUENCE [LARGE SCALE GENOMIC DNA]</scope>
</reference>
<evidence type="ECO:0000313" key="4">
    <source>
        <dbReference type="Proteomes" id="UP000184600"/>
    </source>
</evidence>
<gene>
    <name evidence="3" type="primary">gtf1</name>
    <name evidence="3" type="ORF">VQ7734_00788</name>
</gene>
<dbReference type="GO" id="GO:0009103">
    <property type="term" value="P:lipopolysaccharide biosynthetic process"/>
    <property type="evidence" value="ECO:0007669"/>
    <property type="project" value="TreeGrafter"/>
</dbReference>
<accession>A0A1M7YR10</accession>
<evidence type="ECO:0000259" key="2">
    <source>
        <dbReference type="Pfam" id="PF00534"/>
    </source>
</evidence>